<dbReference type="EMBL" id="SNRW01039486">
    <property type="protein sequence ID" value="KAA6352686.1"/>
    <property type="molecule type" value="Genomic_DNA"/>
</dbReference>
<organism evidence="1 2">
    <name type="scientific">Streblomastix strix</name>
    <dbReference type="NCBI Taxonomy" id="222440"/>
    <lineage>
        <taxon>Eukaryota</taxon>
        <taxon>Metamonada</taxon>
        <taxon>Preaxostyla</taxon>
        <taxon>Oxymonadida</taxon>
        <taxon>Streblomastigidae</taxon>
        <taxon>Streblomastix</taxon>
    </lineage>
</organism>
<dbReference type="AlphaFoldDB" id="A0A5J4T2M2"/>
<dbReference type="InterPro" id="IPR036397">
    <property type="entry name" value="RNaseH_sf"/>
</dbReference>
<dbReference type="Pfam" id="PF01359">
    <property type="entry name" value="Transposase_1"/>
    <property type="match status" value="1"/>
</dbReference>
<dbReference type="Proteomes" id="UP000324800">
    <property type="component" value="Unassembled WGS sequence"/>
</dbReference>
<dbReference type="InterPro" id="IPR052709">
    <property type="entry name" value="Transposase-MT_Hybrid"/>
</dbReference>
<feature type="non-terminal residue" evidence="1">
    <location>
        <position position="301"/>
    </location>
</feature>
<dbReference type="PANTHER" id="PTHR46060">
    <property type="entry name" value="MARINER MOS1 TRANSPOSASE-LIKE PROTEIN"/>
    <property type="match status" value="1"/>
</dbReference>
<dbReference type="InterPro" id="IPR001888">
    <property type="entry name" value="Transposase_1"/>
</dbReference>
<sequence>MSETYGGICPEKDTLYRWEKKFNETGNIVCYILAPGRPRLNGLGGKILPFIQAEPSISLRRLEFLVGKSREAIANSIDKDLRMRRLSLRWIPHELSESNLDDRVEASGDLITLLGRLKRNNYRGLVTGDETWLYINNPADSMWIVDGEEAPTRTRNLIGAAKTMFTVFWGAEQMFHVHSHPKGKSMTSTTFVQDVLNPLIVKMEDENYSVDEPIYIHYDNATSHNASNTKEFLKQFKLTRIAHPPYSPDLSPSDFYLFGYLKGKLKGSQFKTVEECVERACKILLEIPKQKLKDAFDNWLE</sequence>
<reference evidence="1 2" key="1">
    <citation type="submission" date="2019-03" db="EMBL/GenBank/DDBJ databases">
        <title>Single cell metagenomics reveals metabolic interactions within the superorganism composed of flagellate Streblomastix strix and complex community of Bacteroidetes bacteria on its surface.</title>
        <authorList>
            <person name="Treitli S.C."/>
            <person name="Kolisko M."/>
            <person name="Husnik F."/>
            <person name="Keeling P."/>
            <person name="Hampl V."/>
        </authorList>
    </citation>
    <scope>NUCLEOTIDE SEQUENCE [LARGE SCALE GENOMIC DNA]</scope>
    <source>
        <strain evidence="1">ST1C</strain>
    </source>
</reference>
<evidence type="ECO:0000313" key="2">
    <source>
        <dbReference type="Proteomes" id="UP000324800"/>
    </source>
</evidence>
<dbReference type="PANTHER" id="PTHR46060:SF1">
    <property type="entry name" value="MARINER MOS1 TRANSPOSASE-LIKE PROTEIN"/>
    <property type="match status" value="1"/>
</dbReference>
<comment type="caution">
    <text evidence="1">The sequence shown here is derived from an EMBL/GenBank/DDBJ whole genome shotgun (WGS) entry which is preliminary data.</text>
</comment>
<evidence type="ECO:0000313" key="1">
    <source>
        <dbReference type="EMBL" id="KAA6352686.1"/>
    </source>
</evidence>
<gene>
    <name evidence="1" type="ORF">EZS28_051787</name>
</gene>
<dbReference type="Gene3D" id="3.30.420.10">
    <property type="entry name" value="Ribonuclease H-like superfamily/Ribonuclease H"/>
    <property type="match status" value="1"/>
</dbReference>
<name>A0A5J4T2M2_9EUKA</name>
<protein>
    <submittedName>
        <fullName evidence="1">Putative mariner transposase</fullName>
    </submittedName>
</protein>
<proteinExistence type="predicted"/>
<dbReference type="OrthoDB" id="8190546at2759"/>
<accession>A0A5J4T2M2</accession>
<dbReference type="GO" id="GO:0003676">
    <property type="term" value="F:nucleic acid binding"/>
    <property type="evidence" value="ECO:0007669"/>
    <property type="project" value="InterPro"/>
</dbReference>